<keyword evidence="2 4" id="KW-0238">DNA-binding</keyword>
<accession>A0AAI9N5N0</accession>
<evidence type="ECO:0000313" key="6">
    <source>
        <dbReference type="EMBL" id="EOA06771.1"/>
    </source>
</evidence>
<evidence type="ECO:0000256" key="1">
    <source>
        <dbReference type="ARBA" id="ARBA00023015"/>
    </source>
</evidence>
<dbReference type="InterPro" id="IPR001647">
    <property type="entry name" value="HTH_TetR"/>
</dbReference>
<evidence type="ECO:0000313" key="7">
    <source>
        <dbReference type="Proteomes" id="UP000006772"/>
    </source>
</evidence>
<keyword evidence="1" id="KW-0805">Transcription regulation</keyword>
<dbReference type="Pfam" id="PF00440">
    <property type="entry name" value="TetR_N"/>
    <property type="match status" value="1"/>
</dbReference>
<dbReference type="SUPFAM" id="SSF46689">
    <property type="entry name" value="Homeodomain-like"/>
    <property type="match status" value="1"/>
</dbReference>
<dbReference type="PRINTS" id="PR00455">
    <property type="entry name" value="HTHTETR"/>
</dbReference>
<reference evidence="6 7" key="1">
    <citation type="journal article" date="2013" name="Front. Microbiol.">
        <title>The genome of the endophytic bacterium H. frisingense GSF30(T) identifies diverse strategies in the Herbaspirillum genus to interact with plants.</title>
        <authorList>
            <person name="Straub D."/>
            <person name="Rothballer M."/>
            <person name="Hartmann A."/>
            <person name="Ludewig U."/>
        </authorList>
    </citation>
    <scope>NUCLEOTIDE SEQUENCE [LARGE SCALE GENOMIC DNA]</scope>
    <source>
        <strain evidence="6 7">GSF30</strain>
    </source>
</reference>
<dbReference type="GO" id="GO:0003677">
    <property type="term" value="F:DNA binding"/>
    <property type="evidence" value="ECO:0007669"/>
    <property type="project" value="UniProtKB-UniRule"/>
</dbReference>
<evidence type="ECO:0000256" key="4">
    <source>
        <dbReference type="PROSITE-ProRule" id="PRU00335"/>
    </source>
</evidence>
<dbReference type="AlphaFoldDB" id="A0AAI9N5N0"/>
<dbReference type="InterPro" id="IPR009057">
    <property type="entry name" value="Homeodomain-like_sf"/>
</dbReference>
<name>A0AAI9N5N0_9BURK</name>
<dbReference type="PROSITE" id="PS50977">
    <property type="entry name" value="HTH_TETR_2"/>
    <property type="match status" value="1"/>
</dbReference>
<keyword evidence="3" id="KW-0804">Transcription</keyword>
<feature type="DNA-binding region" description="H-T-H motif" evidence="4">
    <location>
        <begin position="30"/>
        <end position="49"/>
    </location>
</feature>
<dbReference type="Proteomes" id="UP000006772">
    <property type="component" value="Unassembled WGS sequence"/>
</dbReference>
<dbReference type="InterPro" id="IPR011075">
    <property type="entry name" value="TetR_C"/>
</dbReference>
<sequence>MDTTDDSPLTARLLAATEKLIYSGGIHATGMDAIVKASGVARRSIYQLYSNKEALVAAALLARDQRWMAWFIDATSQTSAPLERLAAIFPALRQWFETEDFHGCAFINAAGELGGVNPEIGAVAALHKQRLLSYLRELTNASGLSNPDEIANYFLILIDGATAVAMVTGDTGAADSAGRAAALLLSTLQQQAGSVSPKHSRHH</sequence>
<protein>
    <submittedName>
        <fullName evidence="6">TetR family transcriptional regulator</fullName>
    </submittedName>
</protein>
<dbReference type="InterPro" id="IPR036271">
    <property type="entry name" value="Tet_transcr_reg_TetR-rel_C_sf"/>
</dbReference>
<dbReference type="RefSeq" id="WP_006461250.1">
    <property type="nucleotide sequence ID" value="NZ_AEEC02000001.1"/>
</dbReference>
<comment type="caution">
    <text evidence="6">The sequence shown here is derived from an EMBL/GenBank/DDBJ whole genome shotgun (WGS) entry which is preliminary data.</text>
</comment>
<evidence type="ECO:0000259" key="5">
    <source>
        <dbReference type="PROSITE" id="PS50977"/>
    </source>
</evidence>
<proteinExistence type="predicted"/>
<dbReference type="Pfam" id="PF16925">
    <property type="entry name" value="TetR_C_13"/>
    <property type="match status" value="1"/>
</dbReference>
<dbReference type="PANTHER" id="PTHR47506">
    <property type="entry name" value="TRANSCRIPTIONAL REGULATORY PROTEIN"/>
    <property type="match status" value="1"/>
</dbReference>
<feature type="domain" description="HTH tetR-type" evidence="5">
    <location>
        <begin position="7"/>
        <end position="67"/>
    </location>
</feature>
<organism evidence="6 7">
    <name type="scientific">Herbaspirillum frisingense GSF30</name>
    <dbReference type="NCBI Taxonomy" id="864073"/>
    <lineage>
        <taxon>Bacteria</taxon>
        <taxon>Pseudomonadati</taxon>
        <taxon>Pseudomonadota</taxon>
        <taxon>Betaproteobacteria</taxon>
        <taxon>Burkholderiales</taxon>
        <taxon>Oxalobacteraceae</taxon>
        <taxon>Herbaspirillum</taxon>
    </lineage>
</organism>
<dbReference type="EMBL" id="AEEC02000001">
    <property type="protein sequence ID" value="EOA06771.1"/>
    <property type="molecule type" value="Genomic_DNA"/>
</dbReference>
<dbReference type="SUPFAM" id="SSF48498">
    <property type="entry name" value="Tetracyclin repressor-like, C-terminal domain"/>
    <property type="match status" value="1"/>
</dbReference>
<evidence type="ECO:0000256" key="3">
    <source>
        <dbReference type="ARBA" id="ARBA00023163"/>
    </source>
</evidence>
<evidence type="ECO:0000256" key="2">
    <source>
        <dbReference type="ARBA" id="ARBA00023125"/>
    </source>
</evidence>
<dbReference type="PANTHER" id="PTHR47506:SF1">
    <property type="entry name" value="HTH-TYPE TRANSCRIPTIONAL REGULATOR YJDC"/>
    <property type="match status" value="1"/>
</dbReference>
<gene>
    <name evidence="6" type="ORF">HFRIS_000620</name>
</gene>
<dbReference type="Gene3D" id="1.10.357.10">
    <property type="entry name" value="Tetracycline Repressor, domain 2"/>
    <property type="match status" value="1"/>
</dbReference>